<dbReference type="Pfam" id="PF02845">
    <property type="entry name" value="CUE"/>
    <property type="match status" value="1"/>
</dbReference>
<organism evidence="4 5">
    <name type="scientific">Komagataella phaffii (strain GS115 / ATCC 20864)</name>
    <name type="common">Yeast</name>
    <name type="synonym">Pichia pastoris</name>
    <dbReference type="NCBI Taxonomy" id="644223"/>
    <lineage>
        <taxon>Eukaryota</taxon>
        <taxon>Fungi</taxon>
        <taxon>Dikarya</taxon>
        <taxon>Ascomycota</taxon>
        <taxon>Saccharomycotina</taxon>
        <taxon>Pichiomycetes</taxon>
        <taxon>Pichiales</taxon>
        <taxon>Pichiaceae</taxon>
        <taxon>Komagataella</taxon>
    </lineage>
</organism>
<dbReference type="Gene3D" id="1.10.8.10">
    <property type="entry name" value="DNA helicase RuvA subunit, C-terminal domain"/>
    <property type="match status" value="1"/>
</dbReference>
<feature type="compositionally biased region" description="Basic and acidic residues" evidence="2">
    <location>
        <begin position="281"/>
        <end position="308"/>
    </location>
</feature>
<dbReference type="FunFam" id="1.10.8.10:FF:000064">
    <property type="entry name" value="Similar to CUE domain-containing protein"/>
    <property type="match status" value="1"/>
</dbReference>
<dbReference type="AlphaFoldDB" id="C4R293"/>
<dbReference type="SMR" id="C4R293"/>
<dbReference type="KEGG" id="ppa:PAS_chr2-2_0292"/>
<feature type="compositionally biased region" description="Polar residues" evidence="2">
    <location>
        <begin position="217"/>
        <end position="245"/>
    </location>
</feature>
<feature type="compositionally biased region" description="Polar residues" evidence="2">
    <location>
        <begin position="259"/>
        <end position="274"/>
    </location>
</feature>
<dbReference type="OrthoDB" id="9942608at2759"/>
<dbReference type="GO" id="GO:0031624">
    <property type="term" value="F:ubiquitin conjugating enzyme binding"/>
    <property type="evidence" value="ECO:0007669"/>
    <property type="project" value="TreeGrafter"/>
</dbReference>
<evidence type="ECO:0000256" key="2">
    <source>
        <dbReference type="SAM" id="MobiDB-lite"/>
    </source>
</evidence>
<proteinExistence type="predicted"/>
<feature type="region of interest" description="Disordered" evidence="2">
    <location>
        <begin position="112"/>
        <end position="176"/>
    </location>
</feature>
<gene>
    <name evidence="4" type="ordered locus">PAS_chr2-2_0292</name>
</gene>
<dbReference type="HOGENOM" id="CLU_037447_0_0_1"/>
<dbReference type="GO" id="GO:0043130">
    <property type="term" value="F:ubiquitin binding"/>
    <property type="evidence" value="ECO:0007669"/>
    <property type="project" value="InterPro"/>
</dbReference>
<dbReference type="GeneID" id="8198292"/>
<feature type="region of interest" description="Disordered" evidence="2">
    <location>
        <begin position="214"/>
        <end position="342"/>
    </location>
</feature>
<dbReference type="GO" id="GO:0005737">
    <property type="term" value="C:cytoplasm"/>
    <property type="evidence" value="ECO:0007669"/>
    <property type="project" value="TreeGrafter"/>
</dbReference>
<dbReference type="eggNOG" id="KOG0504">
    <property type="taxonomic scope" value="Eukaryota"/>
</dbReference>
<evidence type="ECO:0000259" key="3">
    <source>
        <dbReference type="PROSITE" id="PS51140"/>
    </source>
</evidence>
<protein>
    <submittedName>
        <fullName evidence="4">Protein containing a CUE domain that binds ubiquitin</fullName>
    </submittedName>
</protein>
<dbReference type="PANTHER" id="PTHR16461">
    <property type="entry name" value="TOLL-INTERACTING PROTEIN"/>
    <property type="match status" value="1"/>
</dbReference>
<sequence length="342" mass="37780">MSTSDKKEPIETSGVPGLDKATENLTIDDSADLNEAKTSSIEKKQAPLEAEGEDLPPQRPPRPVSPLTQAKQTLKEAFPQFEEKYITAVLVASSGELDPAFNALLYLSDPTFVPEIPRPQHPKLPSRQSHGGEFSQIESDEKLARRLARQYKSSSRSSGSSRRDSHRKQDAESDDDFFDKFLDKDLPQFTEQLSKNVEGARSKINSWIGGLGKKIDQTTSNQADQPQSKNLFSAFGNNNPTSRGSSLEKARSDVEQDAENVSGNTGIAFSSQDPTLDFDAPEAKAVNETKETKKVSTAEKKDPEKDRWQPLQSADPHPIDDDTFLVEDSDEEEEAKISKSKV</sequence>
<dbReference type="RefSeq" id="XP_002491897.1">
    <property type="nucleotide sequence ID" value="XM_002491852.1"/>
</dbReference>
<dbReference type="PROSITE" id="PS51140">
    <property type="entry name" value="CUE"/>
    <property type="match status" value="1"/>
</dbReference>
<keyword evidence="1" id="KW-0833">Ubl conjugation pathway</keyword>
<evidence type="ECO:0000256" key="1">
    <source>
        <dbReference type="ARBA" id="ARBA00022786"/>
    </source>
</evidence>
<dbReference type="GO" id="GO:0006511">
    <property type="term" value="P:ubiquitin-dependent protein catabolic process"/>
    <property type="evidence" value="ECO:0007669"/>
    <property type="project" value="TreeGrafter"/>
</dbReference>
<dbReference type="STRING" id="644223.C4R293"/>
<accession>C4R293</accession>
<feature type="region of interest" description="Disordered" evidence="2">
    <location>
        <begin position="1"/>
        <end position="67"/>
    </location>
</feature>
<feature type="compositionally biased region" description="Basic and acidic residues" evidence="2">
    <location>
        <begin position="1"/>
        <end position="10"/>
    </location>
</feature>
<evidence type="ECO:0000313" key="5">
    <source>
        <dbReference type="Proteomes" id="UP000000314"/>
    </source>
</evidence>
<dbReference type="SUPFAM" id="SSF46934">
    <property type="entry name" value="UBA-like"/>
    <property type="match status" value="1"/>
</dbReference>
<dbReference type="EMBL" id="FN392320">
    <property type="protein sequence ID" value="CAY69617.1"/>
    <property type="molecule type" value="Genomic_DNA"/>
</dbReference>
<feature type="compositionally biased region" description="Acidic residues" evidence="2">
    <location>
        <begin position="321"/>
        <end position="334"/>
    </location>
</feature>
<dbReference type="InterPro" id="IPR009060">
    <property type="entry name" value="UBA-like_sf"/>
</dbReference>
<feature type="compositionally biased region" description="Basic and acidic residues" evidence="2">
    <location>
        <begin position="161"/>
        <end position="171"/>
    </location>
</feature>
<evidence type="ECO:0000313" key="4">
    <source>
        <dbReference type="EMBL" id="CAY69617.1"/>
    </source>
</evidence>
<feature type="domain" description="CUE" evidence="3">
    <location>
        <begin position="66"/>
        <end position="109"/>
    </location>
</feature>
<dbReference type="CDD" id="cd14372">
    <property type="entry name" value="CUE_Cue5p_like"/>
    <property type="match status" value="1"/>
</dbReference>
<dbReference type="SMART" id="SM00546">
    <property type="entry name" value="CUE"/>
    <property type="match status" value="1"/>
</dbReference>
<dbReference type="InParanoid" id="C4R293"/>
<dbReference type="PANTHER" id="PTHR16461:SF5">
    <property type="entry name" value="TOLL-INTERACTING PROTEIN"/>
    <property type="match status" value="1"/>
</dbReference>
<reference evidence="4 5" key="1">
    <citation type="journal article" date="2009" name="Nat. Biotechnol.">
        <title>Genome sequence of the recombinant protein production host Pichia pastoris.</title>
        <authorList>
            <person name="De Schutter K."/>
            <person name="Lin Y.C."/>
            <person name="Tiels P."/>
            <person name="Van Hecke A."/>
            <person name="Glinka S."/>
            <person name="Weber-Lehmann J."/>
            <person name="Rouze P."/>
            <person name="Van de Peer Y."/>
            <person name="Callewaert N."/>
        </authorList>
    </citation>
    <scope>NUCLEOTIDE SEQUENCE [LARGE SCALE GENOMIC DNA]</scope>
    <source>
        <strain evidence="5">GS115 / ATCC 20864</strain>
    </source>
</reference>
<dbReference type="Proteomes" id="UP000000314">
    <property type="component" value="Chromosome 2"/>
</dbReference>
<dbReference type="OMA" id="RRSADHN"/>
<keyword evidence="5" id="KW-1185">Reference proteome</keyword>
<dbReference type="InterPro" id="IPR041807">
    <property type="entry name" value="Cue5/Don1_CUE"/>
</dbReference>
<name>C4R293_KOMPG</name>
<dbReference type="InterPro" id="IPR003892">
    <property type="entry name" value="CUE"/>
</dbReference>